<dbReference type="RefSeq" id="WP_074707150.1">
    <property type="nucleotide sequence ID" value="NZ_FOHI01000004.1"/>
</dbReference>
<name>A0A1I0D3Q6_9PROT</name>
<sequence>MPQFHVDDDVVAAIWKLANPKPFENLSFNTALRRVIAGFAQVGEYSNRSIEGPVTYTSPRRASTPSAKEWAASIRELKGVADLNSWKSICDHLEIKTAGDSARRRLQKWVESNRPLWPQVPDTGN</sequence>
<evidence type="ECO:0000313" key="2">
    <source>
        <dbReference type="Proteomes" id="UP000183339"/>
    </source>
</evidence>
<dbReference type="OrthoDB" id="9154507at2"/>
<proteinExistence type="predicted"/>
<dbReference type="EMBL" id="FOHI01000004">
    <property type="protein sequence ID" value="SET26595.1"/>
    <property type="molecule type" value="Genomic_DNA"/>
</dbReference>
<dbReference type="Proteomes" id="UP000183339">
    <property type="component" value="Unassembled WGS sequence"/>
</dbReference>
<reference evidence="1 2" key="1">
    <citation type="submission" date="2016-10" db="EMBL/GenBank/DDBJ databases">
        <authorList>
            <person name="de Groot N.N."/>
        </authorList>
    </citation>
    <scope>NUCLEOTIDE SEQUENCE [LARGE SCALE GENOMIC DNA]</scope>
    <source>
        <strain evidence="1 2">Nl7</strain>
    </source>
</reference>
<gene>
    <name evidence="1" type="ORF">SAMN05216412_104232</name>
</gene>
<evidence type="ECO:0000313" key="1">
    <source>
        <dbReference type="EMBL" id="SET26595.1"/>
    </source>
</evidence>
<protein>
    <submittedName>
        <fullName evidence="1">Uncharacterized protein</fullName>
    </submittedName>
</protein>
<accession>A0A1I0D3Q6</accession>
<dbReference type="AlphaFoldDB" id="A0A1I0D3Q6"/>
<organism evidence="1 2">
    <name type="scientific">Nitrosospira multiformis</name>
    <dbReference type="NCBI Taxonomy" id="1231"/>
    <lineage>
        <taxon>Bacteria</taxon>
        <taxon>Pseudomonadati</taxon>
        <taxon>Pseudomonadota</taxon>
        <taxon>Betaproteobacteria</taxon>
        <taxon>Nitrosomonadales</taxon>
        <taxon>Nitrosomonadaceae</taxon>
        <taxon>Nitrosospira</taxon>
    </lineage>
</organism>